<dbReference type="GO" id="GO:0031956">
    <property type="term" value="F:medium-chain fatty acid-CoA ligase activity"/>
    <property type="evidence" value="ECO:0007669"/>
    <property type="project" value="TreeGrafter"/>
</dbReference>
<dbReference type="InterPro" id="IPR000873">
    <property type="entry name" value="AMP-dep_synth/lig_dom"/>
</dbReference>
<comment type="similarity">
    <text evidence="1">Belongs to the ATP-dependent AMP-binding enzyme family.</text>
</comment>
<dbReference type="PANTHER" id="PTHR43201">
    <property type="entry name" value="ACYL-COA SYNTHETASE"/>
    <property type="match status" value="1"/>
</dbReference>
<evidence type="ECO:0000259" key="4">
    <source>
        <dbReference type="Pfam" id="PF13193"/>
    </source>
</evidence>
<evidence type="ECO:0000259" key="3">
    <source>
        <dbReference type="Pfam" id="PF00501"/>
    </source>
</evidence>
<proteinExistence type="inferred from homology"/>
<dbReference type="Gene3D" id="3.40.50.12780">
    <property type="entry name" value="N-terminal domain of ligase-like"/>
    <property type="match status" value="1"/>
</dbReference>
<keyword evidence="2 5" id="KW-0436">Ligase</keyword>
<dbReference type="InterPro" id="IPR042099">
    <property type="entry name" value="ANL_N_sf"/>
</dbReference>
<dbReference type="InterPro" id="IPR025110">
    <property type="entry name" value="AMP-bd_C"/>
</dbReference>
<dbReference type="Pfam" id="PF00501">
    <property type="entry name" value="AMP-binding"/>
    <property type="match status" value="1"/>
</dbReference>
<feature type="domain" description="AMP-dependent synthetase/ligase" evidence="3">
    <location>
        <begin position="46"/>
        <end position="406"/>
    </location>
</feature>
<dbReference type="AlphaFoldDB" id="A0A1J5R6G2"/>
<dbReference type="Pfam" id="PF13193">
    <property type="entry name" value="AMP-binding_C"/>
    <property type="match status" value="1"/>
</dbReference>
<dbReference type="GO" id="GO:0004467">
    <property type="term" value="F:long-chain fatty acid-CoA ligase activity"/>
    <property type="evidence" value="ECO:0007669"/>
    <property type="project" value="UniProtKB-EC"/>
</dbReference>
<dbReference type="EMBL" id="MLJW01000676">
    <property type="protein sequence ID" value="OIQ83741.1"/>
    <property type="molecule type" value="Genomic_DNA"/>
</dbReference>
<gene>
    <name evidence="5" type="primary">lcfB_10</name>
    <name evidence="5" type="ORF">GALL_344500</name>
</gene>
<evidence type="ECO:0000256" key="2">
    <source>
        <dbReference type="ARBA" id="ARBA00022598"/>
    </source>
</evidence>
<protein>
    <submittedName>
        <fullName evidence="5">Long-chain-fatty-acid--CoA ligase</fullName>
        <ecNumber evidence="5">6.2.1.3</ecNumber>
    </submittedName>
</protein>
<comment type="caution">
    <text evidence="5">The sequence shown here is derived from an EMBL/GenBank/DDBJ whole genome shotgun (WGS) entry which is preliminary data.</text>
</comment>
<accession>A0A1J5R6G2</accession>
<name>A0A1J5R6G2_9ZZZZ</name>
<dbReference type="SUPFAM" id="SSF56801">
    <property type="entry name" value="Acetyl-CoA synthetase-like"/>
    <property type="match status" value="1"/>
</dbReference>
<dbReference type="Gene3D" id="3.30.300.30">
    <property type="match status" value="1"/>
</dbReference>
<dbReference type="InterPro" id="IPR020845">
    <property type="entry name" value="AMP-binding_CS"/>
</dbReference>
<feature type="domain" description="AMP-binding enzyme C-terminal" evidence="4">
    <location>
        <begin position="456"/>
        <end position="531"/>
    </location>
</feature>
<dbReference type="InterPro" id="IPR045851">
    <property type="entry name" value="AMP-bd_C_sf"/>
</dbReference>
<dbReference type="PANTHER" id="PTHR43201:SF5">
    <property type="entry name" value="MEDIUM-CHAIN ACYL-COA LIGASE ACSF2, MITOCHONDRIAL"/>
    <property type="match status" value="1"/>
</dbReference>
<reference evidence="5" key="1">
    <citation type="submission" date="2016-10" db="EMBL/GenBank/DDBJ databases">
        <title>Sequence of Gallionella enrichment culture.</title>
        <authorList>
            <person name="Poehlein A."/>
            <person name="Muehling M."/>
            <person name="Daniel R."/>
        </authorList>
    </citation>
    <scope>NUCLEOTIDE SEQUENCE</scope>
</reference>
<evidence type="ECO:0000313" key="5">
    <source>
        <dbReference type="EMBL" id="OIQ83741.1"/>
    </source>
</evidence>
<evidence type="ECO:0000256" key="1">
    <source>
        <dbReference type="ARBA" id="ARBA00006432"/>
    </source>
</evidence>
<dbReference type="PROSITE" id="PS00455">
    <property type="entry name" value="AMP_BINDING"/>
    <property type="match status" value="1"/>
</dbReference>
<organism evidence="5">
    <name type="scientific">mine drainage metagenome</name>
    <dbReference type="NCBI Taxonomy" id="410659"/>
    <lineage>
        <taxon>unclassified sequences</taxon>
        <taxon>metagenomes</taxon>
        <taxon>ecological metagenomes</taxon>
    </lineage>
</organism>
<dbReference type="EC" id="6.2.1.3" evidence="5"/>
<sequence length="555" mass="60236">MNGARSTGESLGPRSGVIIGCIAEDFGRNLGIATMPSCTQTLDVELERAAADAPQRPFVRFMHREWTYAEVWRDAQRAAAALHAAGVGAGDRVSLLLPNGIEFVVAWFALARLGAIAAPLNTEWRGATLADALALVGSRVLIVDAALWPALAGASVDWPGCVVVVGEMPADAPADALPWSALTTPSTAPPPPRRGHFADPALLLYTSGSSGRAKAAQLSHRFVLRQAECAIAGLELRTDDVLYCPYPMFHLDGAVLTLAPALLLRAVAAFGERFSAARYWDEVRALRATVFDFMGATLTLLWKQPPSPRDRDHRARLGWGVPLPPWSGEFEARFGCRLVELYGATEIGAVLYTPQSEPARPGRCGKPLGPFELALVDEDGFAVPPGVAGELLVRGTEPSVLMDGYWADPARTLHAMRDQWFHTGDLLRVDADGWYSFVGRRKDIVRRRGENIAAAEVEMLLEQHPSVLECAVLGVPSALSEEDLLACVVLRRGATLTPRVLADWCEGRMARFMIPRYLRFMSALPKTPTDKVEKFRLSELGLSGAWDRDATDQAA</sequence>